<evidence type="ECO:0000313" key="6">
    <source>
        <dbReference type="Proteomes" id="UP000281594"/>
    </source>
</evidence>
<evidence type="ECO:0000259" key="4">
    <source>
        <dbReference type="PROSITE" id="PS51186"/>
    </source>
</evidence>
<dbReference type="InterPro" id="IPR050832">
    <property type="entry name" value="Bact_Acetyltransf"/>
</dbReference>
<protein>
    <recommendedName>
        <fullName evidence="4">N-acetyltransferase domain-containing protein</fullName>
    </recommendedName>
</protein>
<dbReference type="PANTHER" id="PTHR43877">
    <property type="entry name" value="AMINOALKYLPHOSPHONATE N-ACETYLTRANSFERASE-RELATED-RELATED"/>
    <property type="match status" value="1"/>
</dbReference>
<reference evidence="5 6" key="1">
    <citation type="journal article" date="2018" name="J. Biol. Chem.">
        <title>Discovery of the actinoplanic acid pathway in Streptomyces rapamycinicus reveals a genetically conserved synergism with rapamycin.</title>
        <authorList>
            <person name="Mrak P."/>
            <person name="Krastel P."/>
            <person name="Pivk Lukancic P."/>
            <person name="Tao J."/>
            <person name="Pistorius D."/>
            <person name="Moore C.M."/>
        </authorList>
    </citation>
    <scope>NUCLEOTIDE SEQUENCE [LARGE SCALE GENOMIC DNA]</scope>
    <source>
        <strain evidence="5 6">NRRL 5491</strain>
    </source>
</reference>
<proteinExistence type="predicted"/>
<dbReference type="HOGENOM" id="CLU_102964_1_1_11"/>
<sequence>MSDIRIRTARAHEHERVAAVTVDGFRGRNSAPRPERLALLRDTPGRAAAGDLLVAVDEPNGTLIGTASPLRPGTAYARLALPGEAELRLLAVLPEHRGRGAGGALLLEGIGRARCWGMRALVLDTGWDNVVSQRVYQRLGFIRQYAREERENRHRHDSPGAWRGPGGSKPGTGRWTGPVAECATGP</sequence>
<keyword evidence="2" id="KW-0012">Acyltransferase</keyword>
<evidence type="ECO:0000256" key="2">
    <source>
        <dbReference type="ARBA" id="ARBA00023315"/>
    </source>
</evidence>
<gene>
    <name evidence="5" type="ORF">D3C57_140660</name>
</gene>
<dbReference type="SUPFAM" id="SSF55729">
    <property type="entry name" value="Acyl-CoA N-acyltransferases (Nat)"/>
    <property type="match status" value="1"/>
</dbReference>
<comment type="caution">
    <text evidence="5">The sequence shown here is derived from an EMBL/GenBank/DDBJ whole genome shotgun (WGS) entry which is preliminary data.</text>
</comment>
<dbReference type="CDD" id="cd04301">
    <property type="entry name" value="NAT_SF"/>
    <property type="match status" value="1"/>
</dbReference>
<feature type="region of interest" description="Disordered" evidence="3">
    <location>
        <begin position="149"/>
        <end position="186"/>
    </location>
</feature>
<dbReference type="eggNOG" id="COG0456">
    <property type="taxonomic scope" value="Bacteria"/>
</dbReference>
<dbReference type="PROSITE" id="PS51186">
    <property type="entry name" value="GNAT"/>
    <property type="match status" value="1"/>
</dbReference>
<keyword evidence="1" id="KW-0808">Transferase</keyword>
<feature type="domain" description="N-acetyltransferase" evidence="4">
    <location>
        <begin position="4"/>
        <end position="159"/>
    </location>
</feature>
<dbReference type="EMBL" id="QYCY01000002">
    <property type="protein sequence ID" value="RLV75676.1"/>
    <property type="molecule type" value="Genomic_DNA"/>
</dbReference>
<dbReference type="Gene3D" id="3.40.630.30">
    <property type="match status" value="1"/>
</dbReference>
<dbReference type="STRING" id="1343740.M271_02885"/>
<evidence type="ECO:0000256" key="3">
    <source>
        <dbReference type="SAM" id="MobiDB-lite"/>
    </source>
</evidence>
<dbReference type="Pfam" id="PF00583">
    <property type="entry name" value="Acetyltransf_1"/>
    <property type="match status" value="1"/>
</dbReference>
<dbReference type="RefSeq" id="WP_020865609.1">
    <property type="nucleotide sequence ID" value="NC_022785.1"/>
</dbReference>
<dbReference type="PANTHER" id="PTHR43877:SF2">
    <property type="entry name" value="AMINOALKYLPHOSPHONATE N-ACETYLTRANSFERASE-RELATED"/>
    <property type="match status" value="1"/>
</dbReference>
<evidence type="ECO:0000313" key="5">
    <source>
        <dbReference type="EMBL" id="RLV75676.1"/>
    </source>
</evidence>
<organism evidence="5 6">
    <name type="scientific">Streptomyces rapamycinicus (strain ATCC 29253 / DSM 41530 / NRRL 5491 / AYB-994)</name>
    <name type="common">Streptomyces hygroscopicus (strain ATCC 29253)</name>
    <dbReference type="NCBI Taxonomy" id="1343740"/>
    <lineage>
        <taxon>Bacteria</taxon>
        <taxon>Bacillati</taxon>
        <taxon>Actinomycetota</taxon>
        <taxon>Actinomycetes</taxon>
        <taxon>Kitasatosporales</taxon>
        <taxon>Streptomycetaceae</taxon>
        <taxon>Streptomyces</taxon>
        <taxon>Streptomyces violaceusniger group</taxon>
    </lineage>
</organism>
<accession>A0A0A0N848</accession>
<dbReference type="AlphaFoldDB" id="A0A0A0N848"/>
<evidence type="ECO:0000256" key="1">
    <source>
        <dbReference type="ARBA" id="ARBA00022679"/>
    </source>
</evidence>
<feature type="compositionally biased region" description="Basic and acidic residues" evidence="3">
    <location>
        <begin position="149"/>
        <end position="158"/>
    </location>
</feature>
<name>A0A0A0N848_STRRN</name>
<dbReference type="GO" id="GO:0016747">
    <property type="term" value="F:acyltransferase activity, transferring groups other than amino-acyl groups"/>
    <property type="evidence" value="ECO:0007669"/>
    <property type="project" value="InterPro"/>
</dbReference>
<dbReference type="InterPro" id="IPR000182">
    <property type="entry name" value="GNAT_dom"/>
</dbReference>
<dbReference type="KEGG" id="src:M271_02885"/>
<dbReference type="InterPro" id="IPR016181">
    <property type="entry name" value="Acyl_CoA_acyltransferase"/>
</dbReference>
<dbReference type="Proteomes" id="UP000281594">
    <property type="component" value="Unassembled WGS sequence"/>
</dbReference>